<evidence type="ECO:0000256" key="2">
    <source>
        <dbReference type="ARBA" id="ARBA00010742"/>
    </source>
</evidence>
<evidence type="ECO:0000259" key="5">
    <source>
        <dbReference type="Pfam" id="PF09084"/>
    </source>
</evidence>
<dbReference type="RefSeq" id="WP_263047647.1">
    <property type="nucleotide sequence ID" value="NZ_CP106738.1"/>
</dbReference>
<dbReference type="Proteomes" id="UP001064087">
    <property type="component" value="Chromosome"/>
</dbReference>
<proteinExistence type="inferred from homology"/>
<dbReference type="Pfam" id="PF09084">
    <property type="entry name" value="NMT1"/>
    <property type="match status" value="1"/>
</dbReference>
<feature type="domain" description="SsuA/THI5-like" evidence="5">
    <location>
        <begin position="58"/>
        <end position="253"/>
    </location>
</feature>
<keyword evidence="3 4" id="KW-0732">Signal</keyword>
<feature type="signal peptide" evidence="4">
    <location>
        <begin position="1"/>
        <end position="30"/>
    </location>
</feature>
<evidence type="ECO:0000313" key="6">
    <source>
        <dbReference type="EMBL" id="UXX82854.1"/>
    </source>
</evidence>
<feature type="chain" id="PRO_5046132974" evidence="4">
    <location>
        <begin position="31"/>
        <end position="354"/>
    </location>
</feature>
<organism evidence="6 7">
    <name type="scientific">Roseovarius pelagicus</name>
    <dbReference type="NCBI Taxonomy" id="2980108"/>
    <lineage>
        <taxon>Bacteria</taxon>
        <taxon>Pseudomonadati</taxon>
        <taxon>Pseudomonadota</taxon>
        <taxon>Alphaproteobacteria</taxon>
        <taxon>Rhodobacterales</taxon>
        <taxon>Roseobacteraceae</taxon>
        <taxon>Roseovarius</taxon>
    </lineage>
</organism>
<comment type="similarity">
    <text evidence="2">Belongs to the bacterial solute-binding protein SsuA/TauA family.</text>
</comment>
<dbReference type="Gene3D" id="3.40.190.10">
    <property type="entry name" value="Periplasmic binding protein-like II"/>
    <property type="match status" value="2"/>
</dbReference>
<accession>A0ABY6DAF4</accession>
<gene>
    <name evidence="6" type="ORF">N7U68_17470</name>
</gene>
<keyword evidence="7" id="KW-1185">Reference proteome</keyword>
<name>A0ABY6DAF4_9RHOB</name>
<sequence length="354" mass="38300">MIFCNNGSNSKRGMLAGLALSFLGATGAQAAEEVRISGLTWPGYGFWYIAMEKDLAPELDLSYQRIEDPFESFNLVTAGQMDVVSNTAEFTPVGVARGMPIRLVALANLSNGADKIVLSPGYETAEDLKGAEVAVLEGGLAQIFVAMWLEQQGVAYDAVTYKNIIADDAFAAQVGGSVAASEYWEPYGSNVLKTVPGSSMAADSADPYWLKQAVVADGLYFGAEFIAERPDTARKTLKAMYDAISWWKNNPAEGNQIIADRMKMSLEDVEMVLGTEGTFLDGGLYVYDFMEAARFCGSAPGEAPFGQSNGQIAEHWQLVSEWWVKFGLIERTSPASTGVECKLHADLYADGYRG</sequence>
<evidence type="ECO:0000256" key="1">
    <source>
        <dbReference type="ARBA" id="ARBA00004418"/>
    </source>
</evidence>
<evidence type="ECO:0000256" key="3">
    <source>
        <dbReference type="ARBA" id="ARBA00022729"/>
    </source>
</evidence>
<evidence type="ECO:0000313" key="7">
    <source>
        <dbReference type="Proteomes" id="UP001064087"/>
    </source>
</evidence>
<dbReference type="EMBL" id="CP106738">
    <property type="protein sequence ID" value="UXX82854.1"/>
    <property type="molecule type" value="Genomic_DNA"/>
</dbReference>
<dbReference type="SUPFAM" id="SSF53850">
    <property type="entry name" value="Periplasmic binding protein-like II"/>
    <property type="match status" value="1"/>
</dbReference>
<reference evidence="6" key="1">
    <citation type="submission" date="2022-10" db="EMBL/GenBank/DDBJ databases">
        <title>Roseovarius pelagicus sp. nov., isolated from Arctic seawater.</title>
        <authorList>
            <person name="Hong Y.W."/>
            <person name="Hwang C.Y."/>
        </authorList>
    </citation>
    <scope>NUCLEOTIDE SEQUENCE</scope>
    <source>
        <strain evidence="6">HL-MP18</strain>
    </source>
</reference>
<dbReference type="PANTHER" id="PTHR30024">
    <property type="entry name" value="ALIPHATIC SULFONATES-BINDING PROTEIN-RELATED"/>
    <property type="match status" value="1"/>
</dbReference>
<dbReference type="PANTHER" id="PTHR30024:SF47">
    <property type="entry name" value="TAURINE-BINDING PERIPLASMIC PROTEIN"/>
    <property type="match status" value="1"/>
</dbReference>
<protein>
    <submittedName>
        <fullName evidence="6">ABC transporter substrate-binding protein</fullName>
    </submittedName>
</protein>
<dbReference type="InterPro" id="IPR015168">
    <property type="entry name" value="SsuA/THI5"/>
</dbReference>
<comment type="subcellular location">
    <subcellularLocation>
        <location evidence="1">Periplasm</location>
    </subcellularLocation>
</comment>
<evidence type="ECO:0000256" key="4">
    <source>
        <dbReference type="SAM" id="SignalP"/>
    </source>
</evidence>